<accession>A0A1I7X150</accession>
<proteinExistence type="predicted"/>
<keyword evidence="1" id="KW-0812">Transmembrane</keyword>
<organism evidence="2 3">
    <name type="scientific">Heterorhabditis bacteriophora</name>
    <name type="common">Entomopathogenic nematode worm</name>
    <dbReference type="NCBI Taxonomy" id="37862"/>
    <lineage>
        <taxon>Eukaryota</taxon>
        <taxon>Metazoa</taxon>
        <taxon>Ecdysozoa</taxon>
        <taxon>Nematoda</taxon>
        <taxon>Chromadorea</taxon>
        <taxon>Rhabditida</taxon>
        <taxon>Rhabditina</taxon>
        <taxon>Rhabditomorpha</taxon>
        <taxon>Strongyloidea</taxon>
        <taxon>Heterorhabditidae</taxon>
        <taxon>Heterorhabditis</taxon>
    </lineage>
</organism>
<dbReference type="WBParaSite" id="Hba_11175">
    <property type="protein sequence ID" value="Hba_11175"/>
    <property type="gene ID" value="Hba_11175"/>
</dbReference>
<keyword evidence="1" id="KW-1133">Transmembrane helix</keyword>
<protein>
    <submittedName>
        <fullName evidence="3">Uncharacterized protein</fullName>
    </submittedName>
</protein>
<dbReference type="Proteomes" id="UP000095283">
    <property type="component" value="Unplaced"/>
</dbReference>
<feature type="transmembrane region" description="Helical" evidence="1">
    <location>
        <begin position="29"/>
        <end position="47"/>
    </location>
</feature>
<keyword evidence="1" id="KW-0472">Membrane</keyword>
<name>A0A1I7X150_HETBA</name>
<evidence type="ECO:0000313" key="2">
    <source>
        <dbReference type="Proteomes" id="UP000095283"/>
    </source>
</evidence>
<evidence type="ECO:0000256" key="1">
    <source>
        <dbReference type="SAM" id="Phobius"/>
    </source>
</evidence>
<keyword evidence="2" id="KW-1185">Reference proteome</keyword>
<dbReference type="AlphaFoldDB" id="A0A1I7X150"/>
<reference evidence="3" key="1">
    <citation type="submission" date="2016-11" db="UniProtKB">
        <authorList>
            <consortium name="WormBaseParasite"/>
        </authorList>
    </citation>
    <scope>IDENTIFICATION</scope>
</reference>
<evidence type="ECO:0000313" key="3">
    <source>
        <dbReference type="WBParaSite" id="Hba_11175"/>
    </source>
</evidence>
<sequence>MYNNSYYDQRQSGKVTKILRCITEKYLSINFRLYIFYIITLFILNFIQDKFWYNIHL</sequence>